<dbReference type="NCBIfam" id="TIGR00468">
    <property type="entry name" value="pheS"/>
    <property type="match status" value="1"/>
</dbReference>
<dbReference type="PROSITE" id="PS50862">
    <property type="entry name" value="AA_TRNA_LIGASE_II"/>
    <property type="match status" value="1"/>
</dbReference>
<name>A0ABR6CLA0_9BACI</name>
<dbReference type="PANTHER" id="PTHR11538:SF41">
    <property type="entry name" value="PHENYLALANINE--TRNA LIGASE, MITOCHONDRIAL"/>
    <property type="match status" value="1"/>
</dbReference>
<evidence type="ECO:0000256" key="9">
    <source>
        <dbReference type="ARBA" id="ARBA00022842"/>
    </source>
</evidence>
<keyword evidence="7 13" id="KW-0547">Nucleotide-binding</keyword>
<gene>
    <name evidence="13" type="primary">pheS</name>
    <name evidence="15" type="ORF">HNP81_001106</name>
</gene>
<keyword evidence="4 13" id="KW-0963">Cytoplasm</keyword>
<keyword evidence="9 13" id="KW-0460">Magnesium</keyword>
<dbReference type="Proteomes" id="UP000626697">
    <property type="component" value="Unassembled WGS sequence"/>
</dbReference>
<dbReference type="RefSeq" id="WP_028392175.1">
    <property type="nucleotide sequence ID" value="NZ_JACJHX010000002.1"/>
</dbReference>
<dbReference type="Pfam" id="PF01409">
    <property type="entry name" value="tRNA-synt_2d"/>
    <property type="match status" value="1"/>
</dbReference>
<dbReference type="GO" id="GO:0004826">
    <property type="term" value="F:phenylalanine-tRNA ligase activity"/>
    <property type="evidence" value="ECO:0007669"/>
    <property type="project" value="UniProtKB-EC"/>
</dbReference>
<evidence type="ECO:0000256" key="6">
    <source>
        <dbReference type="ARBA" id="ARBA00022723"/>
    </source>
</evidence>
<comment type="subcellular location">
    <subcellularLocation>
        <location evidence="1 13">Cytoplasm</location>
    </subcellularLocation>
</comment>
<comment type="subunit">
    <text evidence="3 13">Tetramer of two alpha and two beta subunits.</text>
</comment>
<evidence type="ECO:0000256" key="2">
    <source>
        <dbReference type="ARBA" id="ARBA00010207"/>
    </source>
</evidence>
<keyword evidence="11 13" id="KW-0030">Aminoacyl-tRNA synthetase</keyword>
<sequence length="346" mass="38901">MQERLQELQEEALQKVAEASELKELNDIRVAYLGKKGPITEVLRGMGKLSAEERPKMGALVNVVREEIATKIEEKQKVLEEAAVNAKLAVEKIDVTLPGRPVNKGNHHPLTRVIEEVEDLFIGMGYTVAEGPEVETDFYNFEALNLPKSHPARDMQDSFYITEETLMRTHTSPVQARTMEKHKGQGPVKIICPGKVYRRDNDDATHSHQFMQIEGLVIDENISMSDLKGTLEVFAKQVFGKEREIRLRPSFFPFTEPSVEIDISCKICGGKGCSVCKGTGWIEVLGGGIVHPNVLEMAGFDSKKYSGFAFGIGVERIAMLKYGVDDIRHFYTNDVRFLTQFNRHES</sequence>
<evidence type="ECO:0000256" key="11">
    <source>
        <dbReference type="ARBA" id="ARBA00023146"/>
    </source>
</evidence>
<keyword evidence="8 13" id="KW-0067">ATP-binding</keyword>
<keyword evidence="10 13" id="KW-0648">Protein biosynthesis</keyword>
<reference evidence="15 16" key="1">
    <citation type="submission" date="2020-08" db="EMBL/GenBank/DDBJ databases">
        <title>Genomic Encyclopedia of Type Strains, Phase IV (KMG-IV): sequencing the most valuable type-strain genomes for metagenomic binning, comparative biology and taxonomic classification.</title>
        <authorList>
            <person name="Goeker M."/>
        </authorList>
    </citation>
    <scope>NUCLEOTIDE SEQUENCE [LARGE SCALE GENOMIC DNA]</scope>
    <source>
        <strain evidence="15 16">DSM 105481</strain>
    </source>
</reference>
<dbReference type="Pfam" id="PF02912">
    <property type="entry name" value="Phe_tRNA-synt_N"/>
    <property type="match status" value="1"/>
</dbReference>
<dbReference type="Gene3D" id="3.30.930.10">
    <property type="entry name" value="Bira Bifunctional Protein, Domain 2"/>
    <property type="match status" value="1"/>
</dbReference>
<protein>
    <recommendedName>
        <fullName evidence="13">Phenylalanine--tRNA ligase alpha subunit</fullName>
        <ecNumber evidence="13">6.1.1.20</ecNumber>
    </recommendedName>
    <alternativeName>
        <fullName evidence="13">Phenylalanyl-tRNA synthetase alpha subunit</fullName>
        <shortName evidence="13">PheRS</shortName>
    </alternativeName>
</protein>
<comment type="cofactor">
    <cofactor evidence="13">
        <name>Mg(2+)</name>
        <dbReference type="ChEBI" id="CHEBI:18420"/>
    </cofactor>
    <text evidence="13">Binds 2 magnesium ions per tetramer.</text>
</comment>
<keyword evidence="5 13" id="KW-0436">Ligase</keyword>
<comment type="similarity">
    <text evidence="2 13">Belongs to the class-II aminoacyl-tRNA synthetase family. Phe-tRNA synthetase alpha subunit type 1 subfamily.</text>
</comment>
<dbReference type="InterPro" id="IPR045864">
    <property type="entry name" value="aa-tRNA-synth_II/BPL/LPL"/>
</dbReference>
<evidence type="ECO:0000259" key="14">
    <source>
        <dbReference type="PROSITE" id="PS50862"/>
    </source>
</evidence>
<dbReference type="SUPFAM" id="SSF55681">
    <property type="entry name" value="Class II aaRS and biotin synthetases"/>
    <property type="match status" value="1"/>
</dbReference>
<dbReference type="SUPFAM" id="SSF46589">
    <property type="entry name" value="tRNA-binding arm"/>
    <property type="match status" value="1"/>
</dbReference>
<evidence type="ECO:0000313" key="15">
    <source>
        <dbReference type="EMBL" id="MBA9025823.1"/>
    </source>
</evidence>
<proteinExistence type="inferred from homology"/>
<comment type="catalytic activity">
    <reaction evidence="12 13">
        <text>tRNA(Phe) + L-phenylalanine + ATP = L-phenylalanyl-tRNA(Phe) + AMP + diphosphate + H(+)</text>
        <dbReference type="Rhea" id="RHEA:19413"/>
        <dbReference type="Rhea" id="RHEA-COMP:9668"/>
        <dbReference type="Rhea" id="RHEA-COMP:9699"/>
        <dbReference type="ChEBI" id="CHEBI:15378"/>
        <dbReference type="ChEBI" id="CHEBI:30616"/>
        <dbReference type="ChEBI" id="CHEBI:33019"/>
        <dbReference type="ChEBI" id="CHEBI:58095"/>
        <dbReference type="ChEBI" id="CHEBI:78442"/>
        <dbReference type="ChEBI" id="CHEBI:78531"/>
        <dbReference type="ChEBI" id="CHEBI:456215"/>
        <dbReference type="EC" id="6.1.1.20"/>
    </reaction>
</comment>
<keyword evidence="6 13" id="KW-0479">Metal-binding</keyword>
<dbReference type="EMBL" id="JACJHX010000002">
    <property type="protein sequence ID" value="MBA9025823.1"/>
    <property type="molecule type" value="Genomic_DNA"/>
</dbReference>
<evidence type="ECO:0000256" key="3">
    <source>
        <dbReference type="ARBA" id="ARBA00011209"/>
    </source>
</evidence>
<dbReference type="HAMAP" id="MF_00281">
    <property type="entry name" value="Phe_tRNA_synth_alpha1"/>
    <property type="match status" value="1"/>
</dbReference>
<organism evidence="15 16">
    <name type="scientific">Peribacillus huizhouensis</name>
    <dbReference type="NCBI Taxonomy" id="1501239"/>
    <lineage>
        <taxon>Bacteria</taxon>
        <taxon>Bacillati</taxon>
        <taxon>Bacillota</taxon>
        <taxon>Bacilli</taxon>
        <taxon>Bacillales</taxon>
        <taxon>Bacillaceae</taxon>
        <taxon>Peribacillus</taxon>
    </lineage>
</organism>
<feature type="domain" description="Aminoacyl-transfer RNA synthetases class-II family profile" evidence="14">
    <location>
        <begin position="111"/>
        <end position="340"/>
    </location>
</feature>
<dbReference type="CDD" id="cd00496">
    <property type="entry name" value="PheRS_alpha_core"/>
    <property type="match status" value="1"/>
</dbReference>
<evidence type="ECO:0000256" key="7">
    <source>
        <dbReference type="ARBA" id="ARBA00022741"/>
    </source>
</evidence>
<dbReference type="InterPro" id="IPR010978">
    <property type="entry name" value="tRNA-bd_arm"/>
</dbReference>
<dbReference type="InterPro" id="IPR004529">
    <property type="entry name" value="Phe-tRNA-synth_IIc_asu"/>
</dbReference>
<dbReference type="InterPro" id="IPR006195">
    <property type="entry name" value="aa-tRNA-synth_II"/>
</dbReference>
<dbReference type="EC" id="6.1.1.20" evidence="13"/>
<evidence type="ECO:0000256" key="13">
    <source>
        <dbReference type="HAMAP-Rule" id="MF_00281"/>
    </source>
</evidence>
<dbReference type="InterPro" id="IPR004188">
    <property type="entry name" value="Phe-tRNA_ligase_II_N"/>
</dbReference>
<keyword evidence="16" id="KW-1185">Reference proteome</keyword>
<feature type="binding site" evidence="13">
    <location>
        <position position="256"/>
    </location>
    <ligand>
        <name>Mg(2+)</name>
        <dbReference type="ChEBI" id="CHEBI:18420"/>
        <note>shared with beta subunit</note>
    </ligand>
</feature>
<dbReference type="InterPro" id="IPR022911">
    <property type="entry name" value="Phe_tRNA_ligase_alpha1_bac"/>
</dbReference>
<evidence type="ECO:0000256" key="10">
    <source>
        <dbReference type="ARBA" id="ARBA00022917"/>
    </source>
</evidence>
<evidence type="ECO:0000256" key="1">
    <source>
        <dbReference type="ARBA" id="ARBA00004496"/>
    </source>
</evidence>
<accession>A0ABR6CLA0</accession>
<comment type="caution">
    <text evidence="15">The sequence shown here is derived from an EMBL/GenBank/DDBJ whole genome shotgun (WGS) entry which is preliminary data.</text>
</comment>
<evidence type="ECO:0000256" key="12">
    <source>
        <dbReference type="ARBA" id="ARBA00049255"/>
    </source>
</evidence>
<evidence type="ECO:0000313" key="16">
    <source>
        <dbReference type="Proteomes" id="UP000626697"/>
    </source>
</evidence>
<evidence type="ECO:0000256" key="5">
    <source>
        <dbReference type="ARBA" id="ARBA00022598"/>
    </source>
</evidence>
<dbReference type="InterPro" id="IPR002319">
    <property type="entry name" value="Phenylalanyl-tRNA_Synthase"/>
</dbReference>
<evidence type="ECO:0000256" key="4">
    <source>
        <dbReference type="ARBA" id="ARBA00022490"/>
    </source>
</evidence>
<dbReference type="PANTHER" id="PTHR11538">
    <property type="entry name" value="PHENYLALANYL-TRNA SYNTHETASE"/>
    <property type="match status" value="1"/>
</dbReference>
<evidence type="ECO:0000256" key="8">
    <source>
        <dbReference type="ARBA" id="ARBA00022840"/>
    </source>
</evidence>